<evidence type="ECO:0000313" key="12">
    <source>
        <dbReference type="EMBL" id="KAH7033682.1"/>
    </source>
</evidence>
<feature type="chain" id="PRO_5040481698" description="Peptidase M43 pregnancy-associated plasma-A domain-containing protein" evidence="10">
    <location>
        <begin position="22"/>
        <end position="291"/>
    </location>
</feature>
<dbReference type="GO" id="GO:0006508">
    <property type="term" value="P:proteolysis"/>
    <property type="evidence" value="ECO:0007669"/>
    <property type="project" value="UniProtKB-KW"/>
</dbReference>
<dbReference type="GO" id="GO:0008237">
    <property type="term" value="F:metallopeptidase activity"/>
    <property type="evidence" value="ECO:0007669"/>
    <property type="project" value="UniProtKB-KW"/>
</dbReference>
<evidence type="ECO:0000256" key="2">
    <source>
        <dbReference type="ARBA" id="ARBA00008721"/>
    </source>
</evidence>
<gene>
    <name evidence="12" type="ORF">B0I36DRAFT_362324</name>
</gene>
<dbReference type="InterPro" id="IPR024079">
    <property type="entry name" value="MetalloPept_cat_dom_sf"/>
</dbReference>
<evidence type="ECO:0000256" key="1">
    <source>
        <dbReference type="ARBA" id="ARBA00003174"/>
    </source>
</evidence>
<dbReference type="OrthoDB" id="536211at2759"/>
<keyword evidence="9" id="KW-1015">Disulfide bond</keyword>
<dbReference type="PANTHER" id="PTHR47466">
    <property type="match status" value="1"/>
</dbReference>
<evidence type="ECO:0000259" key="11">
    <source>
        <dbReference type="Pfam" id="PF05572"/>
    </source>
</evidence>
<dbReference type="Proteomes" id="UP000756346">
    <property type="component" value="Unassembled WGS sequence"/>
</dbReference>
<evidence type="ECO:0000256" key="6">
    <source>
        <dbReference type="ARBA" id="ARBA00022801"/>
    </source>
</evidence>
<keyword evidence="3" id="KW-0645">Protease</keyword>
<evidence type="ECO:0000256" key="10">
    <source>
        <dbReference type="SAM" id="SignalP"/>
    </source>
</evidence>
<evidence type="ECO:0000256" key="3">
    <source>
        <dbReference type="ARBA" id="ARBA00022670"/>
    </source>
</evidence>
<dbReference type="GO" id="GO:0046872">
    <property type="term" value="F:metal ion binding"/>
    <property type="evidence" value="ECO:0007669"/>
    <property type="project" value="UniProtKB-KW"/>
</dbReference>
<keyword evidence="13" id="KW-1185">Reference proteome</keyword>
<proteinExistence type="inferred from homology"/>
<dbReference type="RefSeq" id="XP_046014514.1">
    <property type="nucleotide sequence ID" value="XM_046158637.1"/>
</dbReference>
<protein>
    <recommendedName>
        <fullName evidence="11">Peptidase M43 pregnancy-associated plasma-A domain-containing protein</fullName>
    </recommendedName>
</protein>
<evidence type="ECO:0000256" key="8">
    <source>
        <dbReference type="ARBA" id="ARBA00023049"/>
    </source>
</evidence>
<dbReference type="InterPro" id="IPR008754">
    <property type="entry name" value="Peptidase_M43"/>
</dbReference>
<keyword evidence="6" id="KW-0378">Hydrolase</keyword>
<evidence type="ECO:0000256" key="9">
    <source>
        <dbReference type="ARBA" id="ARBA00023157"/>
    </source>
</evidence>
<reference evidence="12" key="1">
    <citation type="journal article" date="2021" name="Nat. Commun.">
        <title>Genetic determinants of endophytism in the Arabidopsis root mycobiome.</title>
        <authorList>
            <person name="Mesny F."/>
            <person name="Miyauchi S."/>
            <person name="Thiergart T."/>
            <person name="Pickel B."/>
            <person name="Atanasova L."/>
            <person name="Karlsson M."/>
            <person name="Huettel B."/>
            <person name="Barry K.W."/>
            <person name="Haridas S."/>
            <person name="Chen C."/>
            <person name="Bauer D."/>
            <person name="Andreopoulos W."/>
            <person name="Pangilinan J."/>
            <person name="LaButti K."/>
            <person name="Riley R."/>
            <person name="Lipzen A."/>
            <person name="Clum A."/>
            <person name="Drula E."/>
            <person name="Henrissat B."/>
            <person name="Kohler A."/>
            <person name="Grigoriev I.V."/>
            <person name="Martin F.M."/>
            <person name="Hacquard S."/>
        </authorList>
    </citation>
    <scope>NUCLEOTIDE SEQUENCE</scope>
    <source>
        <strain evidence="12">MPI-CAGE-CH-0230</strain>
    </source>
</reference>
<dbReference type="PANTHER" id="PTHR47466:SF1">
    <property type="entry name" value="METALLOPROTEASE MEP1 (AFU_ORTHOLOGUE AFUA_1G07730)-RELATED"/>
    <property type="match status" value="1"/>
</dbReference>
<dbReference type="Gene3D" id="3.40.390.10">
    <property type="entry name" value="Collagenase (Catalytic Domain)"/>
    <property type="match status" value="1"/>
</dbReference>
<keyword evidence="5 10" id="KW-0732">Signal</keyword>
<dbReference type="GeneID" id="70188183"/>
<dbReference type="CDD" id="cd04275">
    <property type="entry name" value="ZnMc_pappalysin_like"/>
    <property type="match status" value="1"/>
</dbReference>
<dbReference type="EMBL" id="JAGTJQ010000004">
    <property type="protein sequence ID" value="KAH7033682.1"/>
    <property type="molecule type" value="Genomic_DNA"/>
</dbReference>
<evidence type="ECO:0000256" key="5">
    <source>
        <dbReference type="ARBA" id="ARBA00022729"/>
    </source>
</evidence>
<keyword evidence="7" id="KW-0862">Zinc</keyword>
<sequence>MMIPRLLAAVLALTSTASAAAAPKPPQSGVGLGCKSEPSAQFLSESKINALAEDSTVEVQAPAPIVVDTYIHIVAAGKDITDGWVSQTVVNAQVAALNKAYAPWNISFKLLGTDWTVNQTWADDLDSMAMKAALRKGTYKTLNIYFQRTIMGGTASGFTYFPMSGPPVKGSYWFNADGAQVQTLTMPGGAPPGWWPMQGMIAVHEIGHWFGLYHTFQGNSCDGAGDMIKDTPQESAPATGCAKPSDSCPSLKGVDPVNNYMDYSGEGCWTQFTKGQAKRMRTNWKIYRKKY</sequence>
<feature type="signal peptide" evidence="10">
    <location>
        <begin position="1"/>
        <end position="21"/>
    </location>
</feature>
<comment type="similarity">
    <text evidence="2">Belongs to the peptidase M43B family.</text>
</comment>
<evidence type="ECO:0000256" key="7">
    <source>
        <dbReference type="ARBA" id="ARBA00022833"/>
    </source>
</evidence>
<name>A0A9P8YCI5_9PEZI</name>
<feature type="domain" description="Peptidase M43 pregnancy-associated plasma-A" evidence="11">
    <location>
        <begin position="138"/>
        <end position="282"/>
    </location>
</feature>
<dbReference type="SUPFAM" id="SSF55486">
    <property type="entry name" value="Metalloproteases ('zincins'), catalytic domain"/>
    <property type="match status" value="1"/>
</dbReference>
<accession>A0A9P8YCI5</accession>
<keyword evidence="8" id="KW-0482">Metalloprotease</keyword>
<dbReference type="Pfam" id="PF05572">
    <property type="entry name" value="Peptidase_M43"/>
    <property type="match status" value="1"/>
</dbReference>
<dbReference type="AlphaFoldDB" id="A0A9P8YCI5"/>
<evidence type="ECO:0000313" key="13">
    <source>
        <dbReference type="Proteomes" id="UP000756346"/>
    </source>
</evidence>
<evidence type="ECO:0000256" key="4">
    <source>
        <dbReference type="ARBA" id="ARBA00022723"/>
    </source>
</evidence>
<comment type="caution">
    <text evidence="12">The sequence shown here is derived from an EMBL/GenBank/DDBJ whole genome shotgun (WGS) entry which is preliminary data.</text>
</comment>
<organism evidence="12 13">
    <name type="scientific">Microdochium trichocladiopsis</name>
    <dbReference type="NCBI Taxonomy" id="1682393"/>
    <lineage>
        <taxon>Eukaryota</taxon>
        <taxon>Fungi</taxon>
        <taxon>Dikarya</taxon>
        <taxon>Ascomycota</taxon>
        <taxon>Pezizomycotina</taxon>
        <taxon>Sordariomycetes</taxon>
        <taxon>Xylariomycetidae</taxon>
        <taxon>Xylariales</taxon>
        <taxon>Microdochiaceae</taxon>
        <taxon>Microdochium</taxon>
    </lineage>
</organism>
<keyword evidence="4" id="KW-0479">Metal-binding</keyword>
<comment type="function">
    <text evidence="1">Secreted metalloproteinase that allows assimilation of proteinaceous substrates.</text>
</comment>